<protein>
    <submittedName>
        <fullName evidence="2">Uncharacterized protein</fullName>
    </submittedName>
</protein>
<dbReference type="EMBL" id="JACEFO010001753">
    <property type="protein sequence ID" value="KAF8711358.1"/>
    <property type="molecule type" value="Genomic_DNA"/>
</dbReference>
<comment type="caution">
    <text evidence="2">The sequence shown here is derived from an EMBL/GenBank/DDBJ whole genome shotgun (WGS) entry which is preliminary data.</text>
</comment>
<proteinExistence type="predicted"/>
<evidence type="ECO:0000256" key="1">
    <source>
        <dbReference type="SAM" id="SignalP"/>
    </source>
</evidence>
<feature type="signal peptide" evidence="1">
    <location>
        <begin position="1"/>
        <end position="23"/>
    </location>
</feature>
<accession>A0A835EV46</accession>
<name>A0A835EV46_9POAL</name>
<feature type="chain" id="PRO_5032307588" evidence="1">
    <location>
        <begin position="24"/>
        <end position="131"/>
    </location>
</feature>
<dbReference type="OrthoDB" id="676302at2759"/>
<evidence type="ECO:0000313" key="2">
    <source>
        <dbReference type="EMBL" id="KAF8711358.1"/>
    </source>
</evidence>
<sequence length="131" mass="14852">MFAWKLAALLLAWALIVHQPVIGRLPCNPYQKSKILVMCDPLKSTPFFSPPVDSLCCNEVRKVPGSNMLCIAQLLTRRERNKYSVFKIIGFKDACDRSRHHQGESLSNRTDSSYTSVESISFFDNITNINT</sequence>
<keyword evidence="3" id="KW-1185">Reference proteome</keyword>
<evidence type="ECO:0000313" key="3">
    <source>
        <dbReference type="Proteomes" id="UP000636709"/>
    </source>
</evidence>
<reference evidence="2" key="1">
    <citation type="submission" date="2020-07" db="EMBL/GenBank/DDBJ databases">
        <title>Genome sequence and genetic diversity analysis of an under-domesticated orphan crop, white fonio (Digitaria exilis).</title>
        <authorList>
            <person name="Bennetzen J.L."/>
            <person name="Chen S."/>
            <person name="Ma X."/>
            <person name="Wang X."/>
            <person name="Yssel A.E.J."/>
            <person name="Chaluvadi S.R."/>
            <person name="Johnson M."/>
            <person name="Gangashetty P."/>
            <person name="Hamidou F."/>
            <person name="Sanogo M.D."/>
            <person name="Zwaenepoel A."/>
            <person name="Wallace J."/>
            <person name="Van De Peer Y."/>
            <person name="Van Deynze A."/>
        </authorList>
    </citation>
    <scope>NUCLEOTIDE SEQUENCE</scope>
    <source>
        <tissue evidence="2">Leaves</tissue>
    </source>
</reference>
<gene>
    <name evidence="2" type="ORF">HU200_029387</name>
</gene>
<dbReference type="Proteomes" id="UP000636709">
    <property type="component" value="Unassembled WGS sequence"/>
</dbReference>
<dbReference type="AlphaFoldDB" id="A0A835EV46"/>
<keyword evidence="1" id="KW-0732">Signal</keyword>
<organism evidence="2 3">
    <name type="scientific">Digitaria exilis</name>
    <dbReference type="NCBI Taxonomy" id="1010633"/>
    <lineage>
        <taxon>Eukaryota</taxon>
        <taxon>Viridiplantae</taxon>
        <taxon>Streptophyta</taxon>
        <taxon>Embryophyta</taxon>
        <taxon>Tracheophyta</taxon>
        <taxon>Spermatophyta</taxon>
        <taxon>Magnoliopsida</taxon>
        <taxon>Liliopsida</taxon>
        <taxon>Poales</taxon>
        <taxon>Poaceae</taxon>
        <taxon>PACMAD clade</taxon>
        <taxon>Panicoideae</taxon>
        <taxon>Panicodae</taxon>
        <taxon>Paniceae</taxon>
        <taxon>Anthephorinae</taxon>
        <taxon>Digitaria</taxon>
    </lineage>
</organism>